<sequence length="1926" mass="209098">MRAMWSWLLCLAAVVALRPEHEIHVHGTGMEGHDAGHKKKTADVDEGPPVPRCMLKDRSQASHEKALAESRLALSEAESKLGAATEAQAAERYASRNTGAEEPSAPTEVDEEVQEKAGRGGAGQHSKRFQGLLTGHLHLAHWPAFKSDPRKPTGTIHPGKHTRNWKQPKIGSQAVGAHADNLQPRSRRRLKIGNRAVGAHADDQQPRNRRRLKIGNRAVGVHADELEPRHRKRLKIGHCAVGAHGDELQPRNRRRLKIGSRAIGAHADELQPRNWRRLKIDHRAVGAHGDELQPRHCQAQQVVARESEAAEDRQPCNWCGRRRAAAEETEADDPQSGGWCARRRGSTEGLIHWLETNGAELADMAGHCVEAMSQARLAWQPHGPEVCELLAKFYKVSKLFACTAVLLACWLFNASLHVADGPVRAVASEAWAPVVLEVRLAQFHSVLRWGQADVSEELRTGQPIRLRENDLLQTAIYAVKGCLITCLLLRLADFQCGGVFVATAAASSHDAVDLDDDIESQLISEDHTTERRQWFSHWVELCRENANQQDRLRRLQHANEQLGFDNERLRSRHVDDRKACQLLGKKVGKLMQLRAEECHVFAEDALPPALAKSCVAIMERQFTIDEIASRHGNVTCVVQPVGTASVRYLASENGTPEVAYIELAACIGSINGGTSLLLHAAAEARNVGARVFILRADPAAVEFWQNLGFANTVYDDDLAVLESLPAFQPSNLPAFQPSRLPAFQPSSLPALKEGWKAGSWGLEGAGRLEGWRAGRLEWKAEGRKAGRLEGWRARLLEGWNAGRLEGWRGGRLEAGGWRELEGWKAAEGWKAGGLGLLEGWKAGGLEGRKAGGLEGWKAGGLGLLEGWKAGGLEGRKAGGLEGWKAGGLGGWLEGWRLEGWKRAGKLEQEGLKAGRLEGGGAEGWKELAMPALGPPLADVSAAPQEESSDLVLEEAPGESEERSSGPLVEEAQQPEEKSAVVEATELTHEEEELPEEVVASPTVSICARCARRRREAPEDEQATEDQPTGSWCPRRSSAEEEAPDLEVAAQQEEGGAAQQAREEIREVSRCFVMAVIRNITATLLGAAAANLLPFLFFQAGMSSVSAKWAWMTSPPKCASAAPSTWDFGGMANIAAGATANVTCKNGGTASVATVSCPSTNEAATQPAQDPDWWGPCGFGDSCLQDMSIGSDVTCTGGTSTDAGGSVRFAVSGASAVVGAKMMVVVMVTSLPLRGDISAIVFGVTVLALKVPALSRLRLIWTPLGDGGPGRCISDSGAEDARGLCEVLPSTDRRDATTKLLVEGLPPSVQTYAAPFIELGVDMLDWVTSFGVVQHGVHRSLREEVAVKRILKSGIRDIQQMANELDVLDSAKHKNLCQMLELLDTPDFLYIVLPYASQGDMAKCLSREKEQRFPLGLAFRYFEDIAAGVAHLHEHNIGHRDMKPENVLIHHQTALVSDFGCACWFTPGEVLTSSPGTVVYAAAEMVAKPRHGGQRGYVLPFTDLWSLGVTLFEMLSGARPFRTFQQLQSARYTLPDFECEGAEEQPADGWCPRRSAIEDGDVPEDADKPKACAWCARRQDVATEGAEDPPARAWCPRRSQVAEESAGEPSSDGQPAEDTSDQAFGWCRRRKSAEDAEGAAEPTSEHDEASFFARCRRRRDSAEEPDAPSEGGARCCSRRKPAEEEEPKAPPEGATGCCSRRKPAEEEEETASADSAAGWCARRQRAAEEEEENNQEAEAGDQSLSRWCSRRRRTTEEEGQTLMDSAADAEAPAASSAQALSARRSWSPREDQAPAAVIGAESPVDAEGEEEEETQQMGSEGWRCCKRRRLEDAADTPEDDEELEVEEEPPADVEEEADPVNIDREALETASAAAAEVSEEPTDAAEAAAEDGEVAEAVDTPLAADGYEDEEMDFALPDFALPEEDDA</sequence>
<evidence type="ECO:0000313" key="6">
    <source>
        <dbReference type="EMBL" id="OLP91028.1"/>
    </source>
</evidence>
<feature type="domain" description="Protein kinase" evidence="5">
    <location>
        <begin position="1318"/>
        <end position="1605"/>
    </location>
</feature>
<dbReference type="GO" id="GO:0005737">
    <property type="term" value="C:cytoplasm"/>
    <property type="evidence" value="ECO:0007669"/>
    <property type="project" value="TreeGrafter"/>
</dbReference>
<feature type="region of interest" description="Disordered" evidence="3">
    <location>
        <begin position="27"/>
        <end position="51"/>
    </location>
</feature>
<feature type="compositionally biased region" description="Acidic residues" evidence="3">
    <location>
        <begin position="1832"/>
        <end position="1857"/>
    </location>
</feature>
<dbReference type="PROSITE" id="PS00108">
    <property type="entry name" value="PROTEIN_KINASE_ST"/>
    <property type="match status" value="1"/>
</dbReference>
<evidence type="ECO:0000259" key="5">
    <source>
        <dbReference type="PROSITE" id="PS50011"/>
    </source>
</evidence>
<evidence type="ECO:0000256" key="1">
    <source>
        <dbReference type="ARBA" id="ARBA00022741"/>
    </source>
</evidence>
<feature type="region of interest" description="Disordered" evidence="3">
    <location>
        <begin position="1582"/>
        <end position="1911"/>
    </location>
</feature>
<feature type="compositionally biased region" description="Acidic residues" evidence="3">
    <location>
        <begin position="1876"/>
        <end position="1895"/>
    </location>
</feature>
<reference evidence="6 7" key="1">
    <citation type="submission" date="2016-02" db="EMBL/GenBank/DDBJ databases">
        <title>Genome analysis of coral dinoflagellate symbionts highlights evolutionary adaptations to a symbiotic lifestyle.</title>
        <authorList>
            <person name="Aranda M."/>
            <person name="Li Y."/>
            <person name="Liew Y.J."/>
            <person name="Baumgarten S."/>
            <person name="Simakov O."/>
            <person name="Wilson M."/>
            <person name="Piel J."/>
            <person name="Ashoor H."/>
            <person name="Bougouffa S."/>
            <person name="Bajic V.B."/>
            <person name="Ryu T."/>
            <person name="Ravasi T."/>
            <person name="Bayer T."/>
            <person name="Micklem G."/>
            <person name="Kim H."/>
            <person name="Bhak J."/>
            <person name="Lajeunesse T.C."/>
            <person name="Voolstra C.R."/>
        </authorList>
    </citation>
    <scope>NUCLEOTIDE SEQUENCE [LARGE SCALE GENOMIC DNA]</scope>
    <source>
        <strain evidence="6 7">CCMP2467</strain>
    </source>
</reference>
<dbReference type="Gene3D" id="1.10.510.10">
    <property type="entry name" value="Transferase(Phosphotransferase) domain 1"/>
    <property type="match status" value="1"/>
</dbReference>
<feature type="compositionally biased region" description="Acidic residues" evidence="3">
    <location>
        <begin position="946"/>
        <end position="958"/>
    </location>
</feature>
<dbReference type="SUPFAM" id="SSF55729">
    <property type="entry name" value="Acyl-CoA N-acyltransferases (Nat)"/>
    <property type="match status" value="1"/>
</dbReference>
<dbReference type="EMBL" id="LSRX01000682">
    <property type="protein sequence ID" value="OLP91028.1"/>
    <property type="molecule type" value="Genomic_DNA"/>
</dbReference>
<protein>
    <submittedName>
        <fullName evidence="6">5'-AMP-activated protein kinase catalytic subunit alpha-1</fullName>
    </submittedName>
</protein>
<feature type="region of interest" description="Disordered" evidence="3">
    <location>
        <begin position="83"/>
        <end position="125"/>
    </location>
</feature>
<evidence type="ECO:0000256" key="2">
    <source>
        <dbReference type="ARBA" id="ARBA00022840"/>
    </source>
</evidence>
<dbReference type="SUPFAM" id="SSF56112">
    <property type="entry name" value="Protein kinase-like (PK-like)"/>
    <property type="match status" value="1"/>
</dbReference>
<feature type="region of interest" description="Disordered" evidence="3">
    <location>
        <begin position="1542"/>
        <end position="1566"/>
    </location>
</feature>
<accession>A0A1Q9D7B2</accession>
<dbReference type="GO" id="GO:0004674">
    <property type="term" value="F:protein serine/threonine kinase activity"/>
    <property type="evidence" value="ECO:0007669"/>
    <property type="project" value="TreeGrafter"/>
</dbReference>
<keyword evidence="1" id="KW-0547">Nucleotide-binding</keyword>
<gene>
    <name evidence="6" type="primary">aak-1</name>
    <name evidence="6" type="ORF">AK812_SmicGene27308</name>
</gene>
<organism evidence="6 7">
    <name type="scientific">Symbiodinium microadriaticum</name>
    <name type="common">Dinoflagellate</name>
    <name type="synonym">Zooxanthella microadriatica</name>
    <dbReference type="NCBI Taxonomy" id="2951"/>
    <lineage>
        <taxon>Eukaryota</taxon>
        <taxon>Sar</taxon>
        <taxon>Alveolata</taxon>
        <taxon>Dinophyceae</taxon>
        <taxon>Suessiales</taxon>
        <taxon>Symbiodiniaceae</taxon>
        <taxon>Symbiodinium</taxon>
    </lineage>
</organism>
<dbReference type="OrthoDB" id="4062651at2759"/>
<keyword evidence="7" id="KW-1185">Reference proteome</keyword>
<dbReference type="PROSITE" id="PS50011">
    <property type="entry name" value="PROTEIN_KINASE_DOM"/>
    <property type="match status" value="1"/>
</dbReference>
<dbReference type="Proteomes" id="UP000186817">
    <property type="component" value="Unassembled WGS sequence"/>
</dbReference>
<feature type="compositionally biased region" description="Acidic residues" evidence="3">
    <location>
        <begin position="1803"/>
        <end position="1813"/>
    </location>
</feature>
<dbReference type="SMART" id="SM00220">
    <property type="entry name" value="S_TKc"/>
    <property type="match status" value="1"/>
</dbReference>
<feature type="compositionally biased region" description="Low complexity" evidence="3">
    <location>
        <begin position="1048"/>
        <end position="1059"/>
    </location>
</feature>
<dbReference type="InterPro" id="IPR016181">
    <property type="entry name" value="Acyl_CoA_acyltransferase"/>
</dbReference>
<dbReference type="PANTHER" id="PTHR24346">
    <property type="entry name" value="MAP/MICROTUBULE AFFINITY-REGULATING KINASE"/>
    <property type="match status" value="1"/>
</dbReference>
<dbReference type="InterPro" id="IPR000719">
    <property type="entry name" value="Prot_kinase_dom"/>
</dbReference>
<dbReference type="GO" id="GO:0035556">
    <property type="term" value="P:intracellular signal transduction"/>
    <property type="evidence" value="ECO:0007669"/>
    <property type="project" value="TreeGrafter"/>
</dbReference>
<feature type="region of interest" description="Disordered" evidence="3">
    <location>
        <begin position="144"/>
        <end position="166"/>
    </location>
</feature>
<feature type="compositionally biased region" description="Low complexity" evidence="3">
    <location>
        <begin position="83"/>
        <end position="92"/>
    </location>
</feature>
<feature type="signal peptide" evidence="4">
    <location>
        <begin position="1"/>
        <end position="16"/>
    </location>
</feature>
<feature type="compositionally biased region" description="Low complexity" evidence="3">
    <location>
        <begin position="1764"/>
        <end position="1784"/>
    </location>
</feature>
<dbReference type="GO" id="GO:0005524">
    <property type="term" value="F:ATP binding"/>
    <property type="evidence" value="ECO:0007669"/>
    <property type="project" value="UniProtKB-KW"/>
</dbReference>
<feature type="compositionally biased region" description="Acidic residues" evidence="3">
    <location>
        <begin position="1727"/>
        <end position="1738"/>
    </location>
</feature>
<comment type="caution">
    <text evidence="6">The sequence shown here is derived from an EMBL/GenBank/DDBJ whole genome shotgun (WGS) entry which is preliminary data.</text>
</comment>
<dbReference type="Pfam" id="PF00069">
    <property type="entry name" value="Pkinase"/>
    <property type="match status" value="1"/>
</dbReference>
<keyword evidence="2" id="KW-0067">ATP-binding</keyword>
<keyword evidence="4" id="KW-0732">Signal</keyword>
<feature type="region of interest" description="Disordered" evidence="3">
    <location>
        <begin position="1013"/>
        <end position="1060"/>
    </location>
</feature>
<dbReference type="PANTHER" id="PTHR24346:SF75">
    <property type="entry name" value="AURORA KINASE"/>
    <property type="match status" value="1"/>
</dbReference>
<evidence type="ECO:0000256" key="4">
    <source>
        <dbReference type="SAM" id="SignalP"/>
    </source>
</evidence>
<dbReference type="InterPro" id="IPR011009">
    <property type="entry name" value="Kinase-like_dom_sf"/>
</dbReference>
<evidence type="ECO:0000313" key="7">
    <source>
        <dbReference type="Proteomes" id="UP000186817"/>
    </source>
</evidence>
<proteinExistence type="predicted"/>
<dbReference type="InterPro" id="IPR008271">
    <property type="entry name" value="Ser/Thr_kinase_AS"/>
</dbReference>
<feature type="region of interest" description="Disordered" evidence="3">
    <location>
        <begin position="935"/>
        <end position="999"/>
    </location>
</feature>
<keyword evidence="6" id="KW-0418">Kinase</keyword>
<keyword evidence="6" id="KW-0808">Transferase</keyword>
<name>A0A1Q9D7B2_SYMMI</name>
<feature type="chain" id="PRO_5010268844" evidence="4">
    <location>
        <begin position="17"/>
        <end position="1926"/>
    </location>
</feature>
<evidence type="ECO:0000256" key="3">
    <source>
        <dbReference type="SAM" id="MobiDB-lite"/>
    </source>
</evidence>